<evidence type="ECO:0000313" key="2">
    <source>
        <dbReference type="EMBL" id="KKL80607.1"/>
    </source>
</evidence>
<evidence type="ECO:0000256" key="1">
    <source>
        <dbReference type="SAM" id="MobiDB-lite"/>
    </source>
</evidence>
<dbReference type="Gene3D" id="3.40.50.300">
    <property type="entry name" value="P-loop containing nucleotide triphosphate hydrolases"/>
    <property type="match status" value="1"/>
</dbReference>
<comment type="caution">
    <text evidence="2">The sequence shown here is derived from an EMBL/GenBank/DDBJ whole genome shotgun (WGS) entry which is preliminary data.</text>
</comment>
<dbReference type="EMBL" id="LAZR01022800">
    <property type="protein sequence ID" value="KKL80607.1"/>
    <property type="molecule type" value="Genomic_DNA"/>
</dbReference>
<feature type="non-terminal residue" evidence="2">
    <location>
        <position position="1"/>
    </location>
</feature>
<proteinExistence type="predicted"/>
<sequence length="103" mass="11670">VVLCAHQPTRQAATKGETRPPTLSQIAYGFSVAQTADIILSMARVRDNPNARNYVVIKMRAGKPIIRLRKLHFDVDKGDIYEESDVEPEWDGKAEEQETEKPY</sequence>
<dbReference type="AlphaFoldDB" id="A0A0F9HZP0"/>
<protein>
    <recommendedName>
        <fullName evidence="3">SF4 helicase domain-containing protein</fullName>
    </recommendedName>
</protein>
<accession>A0A0F9HZP0</accession>
<feature type="region of interest" description="Disordered" evidence="1">
    <location>
        <begin position="84"/>
        <end position="103"/>
    </location>
</feature>
<evidence type="ECO:0008006" key="3">
    <source>
        <dbReference type="Google" id="ProtNLM"/>
    </source>
</evidence>
<dbReference type="InterPro" id="IPR027417">
    <property type="entry name" value="P-loop_NTPase"/>
</dbReference>
<gene>
    <name evidence="2" type="ORF">LCGC14_2003110</name>
</gene>
<organism evidence="2">
    <name type="scientific">marine sediment metagenome</name>
    <dbReference type="NCBI Taxonomy" id="412755"/>
    <lineage>
        <taxon>unclassified sequences</taxon>
        <taxon>metagenomes</taxon>
        <taxon>ecological metagenomes</taxon>
    </lineage>
</organism>
<feature type="compositionally biased region" description="Basic and acidic residues" evidence="1">
    <location>
        <begin position="90"/>
        <end position="103"/>
    </location>
</feature>
<reference evidence="2" key="1">
    <citation type="journal article" date="2015" name="Nature">
        <title>Complex archaea that bridge the gap between prokaryotes and eukaryotes.</title>
        <authorList>
            <person name="Spang A."/>
            <person name="Saw J.H."/>
            <person name="Jorgensen S.L."/>
            <person name="Zaremba-Niedzwiedzka K."/>
            <person name="Martijn J."/>
            <person name="Lind A.E."/>
            <person name="van Eijk R."/>
            <person name="Schleper C."/>
            <person name="Guy L."/>
            <person name="Ettema T.J."/>
        </authorList>
    </citation>
    <scope>NUCLEOTIDE SEQUENCE</scope>
</reference>
<name>A0A0F9HZP0_9ZZZZ</name>